<proteinExistence type="predicted"/>
<evidence type="ECO:0000256" key="1">
    <source>
        <dbReference type="SAM" id="SignalP"/>
    </source>
</evidence>
<accession>A0A0N5A3T4</accession>
<reference evidence="3" key="1">
    <citation type="submission" date="2017-02" db="UniProtKB">
        <authorList>
            <consortium name="WormBaseParasite"/>
        </authorList>
    </citation>
    <scope>IDENTIFICATION</scope>
</reference>
<dbReference type="WBParaSite" id="PTRK_0001628800.1">
    <property type="protein sequence ID" value="PTRK_0001628800.1"/>
    <property type="gene ID" value="PTRK_0001628800"/>
</dbReference>
<name>A0A0N5A3T4_PARTI</name>
<keyword evidence="1" id="KW-0732">Signal</keyword>
<evidence type="ECO:0000313" key="2">
    <source>
        <dbReference type="Proteomes" id="UP000038045"/>
    </source>
</evidence>
<protein>
    <submittedName>
        <fullName evidence="3">Uncharacterized protein</fullName>
    </submittedName>
</protein>
<organism evidence="2 3">
    <name type="scientific">Parastrongyloides trichosuri</name>
    <name type="common">Possum-specific nematode worm</name>
    <dbReference type="NCBI Taxonomy" id="131310"/>
    <lineage>
        <taxon>Eukaryota</taxon>
        <taxon>Metazoa</taxon>
        <taxon>Ecdysozoa</taxon>
        <taxon>Nematoda</taxon>
        <taxon>Chromadorea</taxon>
        <taxon>Rhabditida</taxon>
        <taxon>Tylenchina</taxon>
        <taxon>Panagrolaimomorpha</taxon>
        <taxon>Strongyloidoidea</taxon>
        <taxon>Strongyloididae</taxon>
        <taxon>Parastrongyloides</taxon>
    </lineage>
</organism>
<dbReference type="Proteomes" id="UP000038045">
    <property type="component" value="Unplaced"/>
</dbReference>
<feature type="signal peptide" evidence="1">
    <location>
        <begin position="1"/>
        <end position="18"/>
    </location>
</feature>
<evidence type="ECO:0000313" key="3">
    <source>
        <dbReference type="WBParaSite" id="PTRK_0001628800.1"/>
    </source>
</evidence>
<keyword evidence="2" id="KW-1185">Reference proteome</keyword>
<dbReference type="AlphaFoldDB" id="A0A0N5A3T4"/>
<feature type="chain" id="PRO_5005892722" evidence="1">
    <location>
        <begin position="19"/>
        <end position="126"/>
    </location>
</feature>
<sequence length="126" mass="14725">MCLVYFLLIIFFSNSANSIGGLNELKSLTGNRLYMGYGNPTYAERMANIPYYTERSSMYNNDVPYRMEMAQEYQNKVYLPNSMAYQQVSNRMGYMDGNPYESIPLFGSLNSINNLYGNRYYRNLRN</sequence>